<evidence type="ECO:0000256" key="3">
    <source>
        <dbReference type="ARBA" id="ARBA00022679"/>
    </source>
</evidence>
<evidence type="ECO:0000259" key="8">
    <source>
        <dbReference type="PROSITE" id="PS50868"/>
    </source>
</evidence>
<comment type="subcellular location">
    <subcellularLocation>
        <location evidence="1">Nucleus</location>
    </subcellularLocation>
</comment>
<dbReference type="GO" id="GO:0010629">
    <property type="term" value="P:negative regulation of gene expression"/>
    <property type="evidence" value="ECO:0007669"/>
    <property type="project" value="TreeGrafter"/>
</dbReference>
<dbReference type="OrthoDB" id="5792673at2759"/>
<dbReference type="SUPFAM" id="SSF82199">
    <property type="entry name" value="SET domain"/>
    <property type="match status" value="1"/>
</dbReference>
<evidence type="ECO:0000313" key="9">
    <source>
        <dbReference type="EMBL" id="CAG9572027.1"/>
    </source>
</evidence>
<accession>A0A8J2QY19</accession>
<evidence type="ECO:0000256" key="2">
    <source>
        <dbReference type="ARBA" id="ARBA00022603"/>
    </source>
</evidence>
<keyword evidence="2" id="KW-0489">Methyltransferase</keyword>
<keyword evidence="10" id="KW-1185">Reference proteome</keyword>
<protein>
    <submittedName>
        <fullName evidence="9">(African queen) hypothetical protein</fullName>
    </submittedName>
</protein>
<name>A0A8J2QY19_9NEOP</name>
<gene>
    <name evidence="9" type="ORF">DCHRY22_LOCUS10083</name>
</gene>
<evidence type="ECO:0000259" key="7">
    <source>
        <dbReference type="PROSITE" id="PS50280"/>
    </source>
</evidence>
<evidence type="ECO:0000256" key="4">
    <source>
        <dbReference type="ARBA" id="ARBA00022691"/>
    </source>
</evidence>
<comment type="caution">
    <text evidence="9">The sequence shown here is derived from an EMBL/GenBank/DDBJ whole genome shotgun (WGS) entry which is preliminary data.</text>
</comment>
<feature type="domain" description="SET" evidence="7">
    <location>
        <begin position="15"/>
        <end position="233"/>
    </location>
</feature>
<dbReference type="PROSITE" id="PS50280">
    <property type="entry name" value="SET"/>
    <property type="match status" value="1"/>
</dbReference>
<dbReference type="GO" id="GO:0005634">
    <property type="term" value="C:nucleus"/>
    <property type="evidence" value="ECO:0007669"/>
    <property type="project" value="UniProtKB-SubCell"/>
</dbReference>
<dbReference type="InterPro" id="IPR003616">
    <property type="entry name" value="Post-SET_dom"/>
</dbReference>
<dbReference type="PANTHER" id="PTHR46024">
    <property type="entry name" value="HISTONE-LYSINE N-METHYLTRANSFERASE EGGLESS"/>
    <property type="match status" value="1"/>
</dbReference>
<organism evidence="9 10">
    <name type="scientific">Danaus chrysippus</name>
    <name type="common">African queen</name>
    <dbReference type="NCBI Taxonomy" id="151541"/>
    <lineage>
        <taxon>Eukaryota</taxon>
        <taxon>Metazoa</taxon>
        <taxon>Ecdysozoa</taxon>
        <taxon>Arthropoda</taxon>
        <taxon>Hexapoda</taxon>
        <taxon>Insecta</taxon>
        <taxon>Pterygota</taxon>
        <taxon>Neoptera</taxon>
        <taxon>Endopterygota</taxon>
        <taxon>Lepidoptera</taxon>
        <taxon>Glossata</taxon>
        <taxon>Ditrysia</taxon>
        <taxon>Papilionoidea</taxon>
        <taxon>Nymphalidae</taxon>
        <taxon>Danainae</taxon>
        <taxon>Danaini</taxon>
        <taxon>Danaina</taxon>
        <taxon>Danaus</taxon>
        <taxon>Anosia</taxon>
    </lineage>
</organism>
<dbReference type="PANTHER" id="PTHR46024:SF1">
    <property type="entry name" value="HISTONE-LYSINE N-METHYLTRANSFERASE EGGLESS"/>
    <property type="match status" value="1"/>
</dbReference>
<proteinExistence type="predicted"/>
<reference evidence="9" key="1">
    <citation type="submission" date="2021-09" db="EMBL/GenBank/DDBJ databases">
        <authorList>
            <person name="Martin H S."/>
        </authorList>
    </citation>
    <scope>NUCLEOTIDE SEQUENCE</scope>
</reference>
<dbReference type="EMBL" id="CAKASE010000067">
    <property type="protein sequence ID" value="CAG9572027.1"/>
    <property type="molecule type" value="Genomic_DNA"/>
</dbReference>
<dbReference type="InterPro" id="IPR051516">
    <property type="entry name" value="SETDB_methyltransferase"/>
</dbReference>
<evidence type="ECO:0000256" key="6">
    <source>
        <dbReference type="SAM" id="MobiDB-lite"/>
    </source>
</evidence>
<dbReference type="GO" id="GO:0046974">
    <property type="term" value="F:histone H3K9 methyltransferase activity"/>
    <property type="evidence" value="ECO:0007669"/>
    <property type="project" value="TreeGrafter"/>
</dbReference>
<feature type="compositionally biased region" description="Polar residues" evidence="6">
    <location>
        <begin position="1"/>
        <end position="10"/>
    </location>
</feature>
<keyword evidence="3" id="KW-0808">Transferase</keyword>
<dbReference type="AlphaFoldDB" id="A0A8J2QY19"/>
<keyword evidence="4" id="KW-0949">S-adenosyl-L-methionine</keyword>
<evidence type="ECO:0000313" key="10">
    <source>
        <dbReference type="Proteomes" id="UP000789524"/>
    </source>
</evidence>
<feature type="domain" description="Post-SET" evidence="8">
    <location>
        <begin position="242"/>
        <end position="258"/>
    </location>
</feature>
<dbReference type="InterPro" id="IPR046341">
    <property type="entry name" value="SET_dom_sf"/>
</dbReference>
<evidence type="ECO:0000256" key="1">
    <source>
        <dbReference type="ARBA" id="ARBA00004123"/>
    </source>
</evidence>
<keyword evidence="5" id="KW-0539">Nucleus</keyword>
<dbReference type="InterPro" id="IPR001214">
    <property type="entry name" value="SET_dom"/>
</dbReference>
<dbReference type="PROSITE" id="PS50868">
    <property type="entry name" value="POST_SET"/>
    <property type="match status" value="1"/>
</dbReference>
<feature type="compositionally biased region" description="Basic and acidic residues" evidence="6">
    <location>
        <begin position="22"/>
        <end position="43"/>
    </location>
</feature>
<evidence type="ECO:0000256" key="5">
    <source>
        <dbReference type="ARBA" id="ARBA00023242"/>
    </source>
</evidence>
<dbReference type="GO" id="GO:0032259">
    <property type="term" value="P:methylation"/>
    <property type="evidence" value="ECO:0007669"/>
    <property type="project" value="UniProtKB-KW"/>
</dbReference>
<feature type="region of interest" description="Disordered" evidence="6">
    <location>
        <begin position="1"/>
        <end position="47"/>
    </location>
</feature>
<dbReference type="GO" id="GO:0070828">
    <property type="term" value="P:heterochromatin organization"/>
    <property type="evidence" value="ECO:0007669"/>
    <property type="project" value="TreeGrafter"/>
</dbReference>
<dbReference type="Proteomes" id="UP000789524">
    <property type="component" value="Unassembled WGS sequence"/>
</dbReference>
<sequence>MIHQKLSLSEAQKHKRLRRRDSKVDKEKSVAKDKEKPETKKDNEEDCITISDDEEVREPSNFTAAAGMGANEFKSKYRSVRSLFGEDEACYIMDAKVQGNIGRYLNVSVTTTCLDGSLTITLCRKVQMSSTSLFLQTLIQVYQPSTSFVPTLTGLFPLPHTSFMPTLTGLFPLPHTSFVPTPTGLFALPQHSCMPNVFVQNVFVDTHDPRFPWVSFFALRAVRAGAELTWNYNYDVGSVPGKVLYCYCGAPTCRGRLL</sequence>
<dbReference type="Gene3D" id="2.170.270.10">
    <property type="entry name" value="SET domain"/>
    <property type="match status" value="1"/>
</dbReference>
<dbReference type="Pfam" id="PF00856">
    <property type="entry name" value="SET"/>
    <property type="match status" value="1"/>
</dbReference>